<evidence type="ECO:0000256" key="1">
    <source>
        <dbReference type="SAM" id="Phobius"/>
    </source>
</evidence>
<keyword evidence="3" id="KW-1185">Reference proteome</keyword>
<keyword evidence="1" id="KW-0812">Transmembrane</keyword>
<dbReference type="EMBL" id="JAJJMA010164980">
    <property type="protein sequence ID" value="MCL7036172.1"/>
    <property type="molecule type" value="Genomic_DNA"/>
</dbReference>
<accession>A0AA41SAX8</accession>
<evidence type="ECO:0000313" key="2">
    <source>
        <dbReference type="EMBL" id="MCL7036172.1"/>
    </source>
</evidence>
<dbReference type="Proteomes" id="UP001177140">
    <property type="component" value="Unassembled WGS sequence"/>
</dbReference>
<protein>
    <submittedName>
        <fullName evidence="2">Uncharacterized protein</fullName>
    </submittedName>
</protein>
<gene>
    <name evidence="2" type="ORF">MKW94_030889</name>
</gene>
<name>A0AA41SAX8_PAPNU</name>
<feature type="transmembrane region" description="Helical" evidence="1">
    <location>
        <begin position="75"/>
        <end position="95"/>
    </location>
</feature>
<organism evidence="2 3">
    <name type="scientific">Papaver nudicaule</name>
    <name type="common">Iceland poppy</name>
    <dbReference type="NCBI Taxonomy" id="74823"/>
    <lineage>
        <taxon>Eukaryota</taxon>
        <taxon>Viridiplantae</taxon>
        <taxon>Streptophyta</taxon>
        <taxon>Embryophyta</taxon>
        <taxon>Tracheophyta</taxon>
        <taxon>Spermatophyta</taxon>
        <taxon>Magnoliopsida</taxon>
        <taxon>Ranunculales</taxon>
        <taxon>Papaveraceae</taxon>
        <taxon>Papaveroideae</taxon>
        <taxon>Papaver</taxon>
    </lineage>
</organism>
<proteinExistence type="predicted"/>
<dbReference type="AlphaFoldDB" id="A0AA41SAX8"/>
<sequence length="107" mass="12610">MAMRRVAGHVSRRLLKGREEVRNYFTDPFVLKVQDALKYEAQIVNREDYLQQKLGELKYEFRLHQKLSAEYKAKYGAAIKFQVFIAGSALTAFFYDIRQKHAYIMAL</sequence>
<keyword evidence="1" id="KW-1133">Transmembrane helix</keyword>
<reference evidence="2" key="1">
    <citation type="submission" date="2022-03" db="EMBL/GenBank/DDBJ databases">
        <title>A functionally conserved STORR gene fusion in Papaver species that diverged 16.8 million years ago.</title>
        <authorList>
            <person name="Catania T."/>
        </authorList>
    </citation>
    <scope>NUCLEOTIDE SEQUENCE</scope>
    <source>
        <strain evidence="2">S-191538</strain>
    </source>
</reference>
<evidence type="ECO:0000313" key="3">
    <source>
        <dbReference type="Proteomes" id="UP001177140"/>
    </source>
</evidence>
<comment type="caution">
    <text evidence="2">The sequence shown here is derived from an EMBL/GenBank/DDBJ whole genome shotgun (WGS) entry which is preliminary data.</text>
</comment>
<keyword evidence="1" id="KW-0472">Membrane</keyword>